<keyword evidence="3" id="KW-1185">Reference proteome</keyword>
<name>A0A834P7T7_VESPE</name>
<proteinExistence type="predicted"/>
<keyword evidence="1" id="KW-0732">Signal</keyword>
<feature type="chain" id="PRO_5032307974" evidence="1">
    <location>
        <begin position="20"/>
        <end position="119"/>
    </location>
</feature>
<comment type="caution">
    <text evidence="2">The sequence shown here is derived from an EMBL/GenBank/DDBJ whole genome shotgun (WGS) entry which is preliminary data.</text>
</comment>
<evidence type="ECO:0000313" key="3">
    <source>
        <dbReference type="Proteomes" id="UP000600918"/>
    </source>
</evidence>
<dbReference type="Proteomes" id="UP000600918">
    <property type="component" value="Unassembled WGS sequence"/>
</dbReference>
<dbReference type="EMBL" id="JACSDY010000003">
    <property type="protein sequence ID" value="KAF7431880.1"/>
    <property type="molecule type" value="Genomic_DNA"/>
</dbReference>
<dbReference type="AlphaFoldDB" id="A0A834P7T7"/>
<protein>
    <submittedName>
        <fullName evidence="2">Uncharacterized protein</fullName>
    </submittedName>
</protein>
<evidence type="ECO:0000313" key="2">
    <source>
        <dbReference type="EMBL" id="KAF7431880.1"/>
    </source>
</evidence>
<organism evidence="2 3">
    <name type="scientific">Vespula pensylvanica</name>
    <name type="common">Western yellow jacket</name>
    <name type="synonym">Wasp</name>
    <dbReference type="NCBI Taxonomy" id="30213"/>
    <lineage>
        <taxon>Eukaryota</taxon>
        <taxon>Metazoa</taxon>
        <taxon>Ecdysozoa</taxon>
        <taxon>Arthropoda</taxon>
        <taxon>Hexapoda</taxon>
        <taxon>Insecta</taxon>
        <taxon>Pterygota</taxon>
        <taxon>Neoptera</taxon>
        <taxon>Endopterygota</taxon>
        <taxon>Hymenoptera</taxon>
        <taxon>Apocrita</taxon>
        <taxon>Aculeata</taxon>
        <taxon>Vespoidea</taxon>
        <taxon>Vespidae</taxon>
        <taxon>Vespinae</taxon>
        <taxon>Vespula</taxon>
    </lineage>
</organism>
<accession>A0A834P7T7</accession>
<reference evidence="2" key="1">
    <citation type="journal article" date="2020" name="G3 (Bethesda)">
        <title>High-Quality Assemblies for Three Invasive Social Wasps from the &lt;i&gt;Vespula&lt;/i&gt; Genus.</title>
        <authorList>
            <person name="Harrop T.W.R."/>
            <person name="Guhlin J."/>
            <person name="McLaughlin G.M."/>
            <person name="Permina E."/>
            <person name="Stockwell P."/>
            <person name="Gilligan J."/>
            <person name="Le Lec M.F."/>
            <person name="Gruber M.A.M."/>
            <person name="Quinn O."/>
            <person name="Lovegrove M."/>
            <person name="Duncan E.J."/>
            <person name="Remnant E.J."/>
            <person name="Van Eeckhoven J."/>
            <person name="Graham B."/>
            <person name="Knapp R.A."/>
            <person name="Langford K.W."/>
            <person name="Kronenberg Z."/>
            <person name="Press M.O."/>
            <person name="Eacker S.M."/>
            <person name="Wilson-Rankin E.E."/>
            <person name="Purcell J."/>
            <person name="Lester P.J."/>
            <person name="Dearden P.K."/>
        </authorList>
    </citation>
    <scope>NUCLEOTIDE SEQUENCE</scope>
    <source>
        <strain evidence="2">Volc-1</strain>
    </source>
</reference>
<feature type="signal peptide" evidence="1">
    <location>
        <begin position="1"/>
        <end position="19"/>
    </location>
</feature>
<gene>
    <name evidence="2" type="ORF">H0235_004804</name>
</gene>
<evidence type="ECO:0000256" key="1">
    <source>
        <dbReference type="SAM" id="SignalP"/>
    </source>
</evidence>
<sequence>MGCMGGMGLGVLSVRLAQCQLPDSENGVSACDVIGVDLSEYFNEIRGRNSANLNRETNLVLASLASDNYSQRIRNTTMNSAQISTQLDAQDVEHKLLQVLATTSKHPSPALMRNRIRYL</sequence>